<dbReference type="CDD" id="cd00917">
    <property type="entry name" value="PG-PI_TP"/>
    <property type="match status" value="1"/>
</dbReference>
<evidence type="ECO:0000256" key="1">
    <source>
        <dbReference type="ARBA" id="ARBA00002053"/>
    </source>
</evidence>
<dbReference type="PANTHER" id="PTHR11306">
    <property type="entry name" value="NIEMANN PICK TYPE C2 PROTEIN NPC2-RELATED"/>
    <property type="match status" value="1"/>
</dbReference>
<evidence type="ECO:0000256" key="2">
    <source>
        <dbReference type="ARBA" id="ARBA00006370"/>
    </source>
</evidence>
<dbReference type="GO" id="GO:0015918">
    <property type="term" value="P:sterol transport"/>
    <property type="evidence" value="ECO:0000318"/>
    <property type="project" value="GO_Central"/>
</dbReference>
<keyword evidence="7" id="KW-0445">Lipid transport</keyword>
<dbReference type="KEGG" id="yli:2905897"/>
<dbReference type="InParanoid" id="F2Z6D0"/>
<keyword evidence="6 9" id="KW-0732">Signal</keyword>
<organism evidence="11 12">
    <name type="scientific">Yarrowia lipolytica (strain CLIB 122 / E 150)</name>
    <name type="common">Yeast</name>
    <name type="synonym">Candida lipolytica</name>
    <dbReference type="NCBI Taxonomy" id="284591"/>
    <lineage>
        <taxon>Eukaryota</taxon>
        <taxon>Fungi</taxon>
        <taxon>Dikarya</taxon>
        <taxon>Ascomycota</taxon>
        <taxon>Saccharomycotina</taxon>
        <taxon>Dipodascomycetes</taxon>
        <taxon>Dipodascales</taxon>
        <taxon>Dipodascales incertae sedis</taxon>
        <taxon>Yarrowia</taxon>
    </lineage>
</organism>
<comment type="similarity">
    <text evidence="2">Belongs to the NPC2 family.</text>
</comment>
<evidence type="ECO:0000256" key="6">
    <source>
        <dbReference type="ARBA" id="ARBA00022729"/>
    </source>
</evidence>
<dbReference type="GO" id="GO:0032934">
    <property type="term" value="F:sterol binding"/>
    <property type="evidence" value="ECO:0000318"/>
    <property type="project" value="GO_Central"/>
</dbReference>
<evidence type="ECO:0000313" key="11">
    <source>
        <dbReference type="EMBL" id="CAG83824.2"/>
    </source>
</evidence>
<dbReference type="InterPro" id="IPR014756">
    <property type="entry name" value="Ig_E-set"/>
</dbReference>
<feature type="domain" description="MD-2-related lipid-recognition" evidence="10">
    <location>
        <begin position="50"/>
        <end position="175"/>
    </location>
</feature>
<dbReference type="VEuPathDB" id="FungiDB:YALI0_A09284g"/>
<feature type="region of interest" description="Disordered" evidence="8">
    <location>
        <begin position="270"/>
        <end position="295"/>
    </location>
</feature>
<dbReference type="SUPFAM" id="SSF81296">
    <property type="entry name" value="E set domains"/>
    <property type="match status" value="1"/>
</dbReference>
<dbReference type="GO" id="GO:0032366">
    <property type="term" value="P:intracellular sterol transport"/>
    <property type="evidence" value="ECO:0007669"/>
    <property type="project" value="InterPro"/>
</dbReference>
<dbReference type="Proteomes" id="UP000001300">
    <property type="component" value="Chromosome A"/>
</dbReference>
<keyword evidence="5" id="KW-0813">Transport</keyword>
<accession>F2Z6D0</accession>
<dbReference type="InterPro" id="IPR003172">
    <property type="entry name" value="ML_dom"/>
</dbReference>
<keyword evidence="12" id="KW-1185">Reference proteome</keyword>
<dbReference type="InterPro" id="IPR033917">
    <property type="entry name" value="ML_PG-PI_TP"/>
</dbReference>
<feature type="compositionally biased region" description="Low complexity" evidence="8">
    <location>
        <begin position="223"/>
        <end position="239"/>
    </location>
</feature>
<feature type="chain" id="PRO_5003290129" description="Phosphatidylglycerol/phosphatidylinositol transfer protein" evidence="9">
    <location>
        <begin position="19"/>
        <end position="295"/>
    </location>
</feature>
<evidence type="ECO:0000256" key="8">
    <source>
        <dbReference type="SAM" id="MobiDB-lite"/>
    </source>
</evidence>
<dbReference type="Pfam" id="PF02221">
    <property type="entry name" value="E1_DerP2_DerF2"/>
    <property type="match status" value="1"/>
</dbReference>
<reference evidence="11 12" key="1">
    <citation type="journal article" date="2004" name="Nature">
        <title>Genome evolution in yeasts.</title>
        <authorList>
            <consortium name="Genolevures"/>
            <person name="Dujon B."/>
            <person name="Sherman D."/>
            <person name="Fischer G."/>
            <person name="Durrens P."/>
            <person name="Casaregola S."/>
            <person name="Lafontaine I."/>
            <person name="de Montigny J."/>
            <person name="Marck C."/>
            <person name="Neuveglise C."/>
            <person name="Talla E."/>
            <person name="Goffard N."/>
            <person name="Frangeul L."/>
            <person name="Aigle M."/>
            <person name="Anthouard V."/>
            <person name="Babour A."/>
            <person name="Barbe V."/>
            <person name="Barnay S."/>
            <person name="Blanchin S."/>
            <person name="Beckerich J.M."/>
            <person name="Beyne E."/>
            <person name="Bleykasten C."/>
            <person name="Boisrame A."/>
            <person name="Boyer J."/>
            <person name="Cattolico L."/>
            <person name="Confanioleri F."/>
            <person name="de Daruvar A."/>
            <person name="Despons L."/>
            <person name="Fabre E."/>
            <person name="Fairhead C."/>
            <person name="Ferry-Dumazet H."/>
            <person name="Groppi A."/>
            <person name="Hantraye F."/>
            <person name="Hennequin C."/>
            <person name="Jauniaux N."/>
            <person name="Joyet P."/>
            <person name="Kachouri R."/>
            <person name="Kerrest A."/>
            <person name="Koszul R."/>
            <person name="Lemaire M."/>
            <person name="Lesur I."/>
            <person name="Ma L."/>
            <person name="Muller H."/>
            <person name="Nicaud J.M."/>
            <person name="Nikolski M."/>
            <person name="Oztas S."/>
            <person name="Ozier-Kalogeropoulos O."/>
            <person name="Pellenz S."/>
            <person name="Potier S."/>
            <person name="Richard G.F."/>
            <person name="Straub M.L."/>
            <person name="Suleau A."/>
            <person name="Swennene D."/>
            <person name="Tekaia F."/>
            <person name="Wesolowski-Louvel M."/>
            <person name="Westhof E."/>
            <person name="Wirth B."/>
            <person name="Zeniou-Meyer M."/>
            <person name="Zivanovic I."/>
            <person name="Bolotin-Fukuhara M."/>
            <person name="Thierry A."/>
            <person name="Bouchier C."/>
            <person name="Caudron B."/>
            <person name="Scarpelli C."/>
            <person name="Gaillardin C."/>
            <person name="Weissenbach J."/>
            <person name="Wincker P."/>
            <person name="Souciet J.L."/>
        </authorList>
    </citation>
    <scope>NUCLEOTIDE SEQUENCE [LARGE SCALE GENOMIC DNA]</scope>
    <source>
        <strain evidence="12">CLIB 122 / E 150</strain>
    </source>
</reference>
<evidence type="ECO:0000256" key="4">
    <source>
        <dbReference type="ARBA" id="ARBA00016056"/>
    </source>
</evidence>
<dbReference type="AlphaFoldDB" id="F2Z6D0"/>
<dbReference type="SMART" id="SM00737">
    <property type="entry name" value="ML"/>
    <property type="match status" value="1"/>
</dbReference>
<feature type="compositionally biased region" description="Basic and acidic residues" evidence="8">
    <location>
        <begin position="179"/>
        <end position="217"/>
    </location>
</feature>
<dbReference type="InterPro" id="IPR039670">
    <property type="entry name" value="NPC2-like"/>
</dbReference>
<dbReference type="OrthoDB" id="6409159at2759"/>
<comment type="subunit">
    <text evidence="3">Monomer.</text>
</comment>
<evidence type="ECO:0000256" key="3">
    <source>
        <dbReference type="ARBA" id="ARBA00011245"/>
    </source>
</evidence>
<sequence>MKLLSIASAVCMAASALAADSNIEFILAKFLGLDNMVPKNCHAVPGNVKFLVCDRPEPQAINITALDASAYPLPAGQDVEFEVVGKVNHLVQDGAYLNVSVYSGFREVHRGIHPLCDLMKQHKIGRGCPLKPTKKDIRFKRTVSIPDWIPSSRYFVLATIYNPDKSTVISFSGQYDVKGTPETDARYQKEREEEDERRRLERETKKAKEEEAKKADGGDESVPGGAEAADPDSAAPEEPYTVKVDDDHVEVKGEHAEELLGLAKEVAGLAEELVSEQEHETDTSGTTEAPVRDEL</sequence>
<gene>
    <name evidence="11" type="ORF">YALI0_A09284g</name>
</gene>
<name>F2Z6D0_YARLI</name>
<dbReference type="RefSeq" id="XP_499897.4">
    <property type="nucleotide sequence ID" value="XM_499897.4"/>
</dbReference>
<proteinExistence type="inferred from homology"/>
<dbReference type="HOGENOM" id="CLU_943995_0_0_1"/>
<feature type="compositionally biased region" description="Basic and acidic residues" evidence="8">
    <location>
        <begin position="243"/>
        <end position="257"/>
    </location>
</feature>
<evidence type="ECO:0000313" key="12">
    <source>
        <dbReference type="Proteomes" id="UP000001300"/>
    </source>
</evidence>
<dbReference type="EMBL" id="CR382127">
    <property type="protein sequence ID" value="CAG83824.2"/>
    <property type="molecule type" value="Genomic_DNA"/>
</dbReference>
<protein>
    <recommendedName>
        <fullName evidence="4">Phosphatidylglycerol/phosphatidylinositol transfer protein</fullName>
    </recommendedName>
</protein>
<comment type="function">
    <text evidence="1">Catalyzes the intermembrane transfer of phosphatidylglycerol and phosphatidylinositol.</text>
</comment>
<evidence type="ECO:0000259" key="10">
    <source>
        <dbReference type="SMART" id="SM00737"/>
    </source>
</evidence>
<dbReference type="PANTHER" id="PTHR11306:SF0">
    <property type="entry name" value="PHOSPHATIDYLGLYCEROL_PHOSPHATIDYLINOSITOL TRANSFER PROTEIN"/>
    <property type="match status" value="1"/>
</dbReference>
<feature type="signal peptide" evidence="9">
    <location>
        <begin position="1"/>
        <end position="18"/>
    </location>
</feature>
<feature type="region of interest" description="Disordered" evidence="8">
    <location>
        <begin position="179"/>
        <end position="257"/>
    </location>
</feature>
<evidence type="ECO:0000256" key="9">
    <source>
        <dbReference type="SAM" id="SignalP"/>
    </source>
</evidence>
<evidence type="ECO:0000256" key="5">
    <source>
        <dbReference type="ARBA" id="ARBA00022448"/>
    </source>
</evidence>
<evidence type="ECO:0000256" key="7">
    <source>
        <dbReference type="ARBA" id="ARBA00023055"/>
    </source>
</evidence>